<accession>A0ABD0WD73</accession>
<name>A0ABD0WD73_UMBPY</name>
<evidence type="ECO:0000256" key="1">
    <source>
        <dbReference type="SAM" id="MobiDB-lite"/>
    </source>
</evidence>
<keyword evidence="3" id="KW-1185">Reference proteome</keyword>
<comment type="caution">
    <text evidence="2">The sequence shown here is derived from an EMBL/GenBank/DDBJ whole genome shotgun (WGS) entry which is preliminary data.</text>
</comment>
<gene>
    <name evidence="2" type="ORF">UPYG_G00229850</name>
</gene>
<feature type="region of interest" description="Disordered" evidence="1">
    <location>
        <begin position="96"/>
        <end position="115"/>
    </location>
</feature>
<evidence type="ECO:0000313" key="2">
    <source>
        <dbReference type="EMBL" id="KAL0969614.1"/>
    </source>
</evidence>
<evidence type="ECO:0000313" key="3">
    <source>
        <dbReference type="Proteomes" id="UP001557470"/>
    </source>
</evidence>
<evidence type="ECO:0008006" key="4">
    <source>
        <dbReference type="Google" id="ProtNLM"/>
    </source>
</evidence>
<sequence>MVWTVPKGPTFQQHGLDCKHLSALTDQLKEKRINLFIAIKNTEASTSDGSMATKRQKHSGSADGSLLQNGPSSVDKLAFKYMELCKVVSSTDSESDVSPRCSDTSTMGCVSSPAESRKPVVKTPTCVHKPMGRYLTHSLCVDPYDGSSEDSDESSGCPRRPRQGSCRYWGMRQRRTNHNPTVNLKEVIRGGGLRAGPPELHVVDIQMRSASESEIWICNQLAAPSPCDNLEWKTPVTGNSSDTGVVSAKSTPCTPGSLPFVGVATSIQVPRGSSEKDLDKPINMCFFKRKFSLPGVDSAEAQQEHAHRKRQCVTKMEMGVPLPEVPRT</sequence>
<dbReference type="AlphaFoldDB" id="A0ABD0WD73"/>
<feature type="region of interest" description="Disordered" evidence="1">
    <location>
        <begin position="46"/>
        <end position="69"/>
    </location>
</feature>
<organism evidence="2 3">
    <name type="scientific">Umbra pygmaea</name>
    <name type="common">Eastern mudminnow</name>
    <dbReference type="NCBI Taxonomy" id="75934"/>
    <lineage>
        <taxon>Eukaryota</taxon>
        <taxon>Metazoa</taxon>
        <taxon>Chordata</taxon>
        <taxon>Craniata</taxon>
        <taxon>Vertebrata</taxon>
        <taxon>Euteleostomi</taxon>
        <taxon>Actinopterygii</taxon>
        <taxon>Neopterygii</taxon>
        <taxon>Teleostei</taxon>
        <taxon>Protacanthopterygii</taxon>
        <taxon>Esociformes</taxon>
        <taxon>Umbridae</taxon>
        <taxon>Umbra</taxon>
    </lineage>
</organism>
<proteinExistence type="predicted"/>
<dbReference type="Proteomes" id="UP001557470">
    <property type="component" value="Unassembled WGS sequence"/>
</dbReference>
<reference evidence="2 3" key="1">
    <citation type="submission" date="2024-06" db="EMBL/GenBank/DDBJ databases">
        <authorList>
            <person name="Pan Q."/>
            <person name="Wen M."/>
            <person name="Jouanno E."/>
            <person name="Zahm M."/>
            <person name="Klopp C."/>
            <person name="Cabau C."/>
            <person name="Louis A."/>
            <person name="Berthelot C."/>
            <person name="Parey E."/>
            <person name="Roest Crollius H."/>
            <person name="Montfort J."/>
            <person name="Robinson-Rechavi M."/>
            <person name="Bouchez O."/>
            <person name="Lampietro C."/>
            <person name="Lopez Roques C."/>
            <person name="Donnadieu C."/>
            <person name="Postlethwait J."/>
            <person name="Bobe J."/>
            <person name="Verreycken H."/>
            <person name="Guiguen Y."/>
        </authorList>
    </citation>
    <scope>NUCLEOTIDE SEQUENCE [LARGE SCALE GENOMIC DNA]</scope>
    <source>
        <strain evidence="2">Up_M1</strain>
        <tissue evidence="2">Testis</tissue>
    </source>
</reference>
<dbReference type="EMBL" id="JAGEUA010000007">
    <property type="protein sequence ID" value="KAL0969614.1"/>
    <property type="molecule type" value="Genomic_DNA"/>
</dbReference>
<protein>
    <recommendedName>
        <fullName evidence="4">Prolactin receptor</fullName>
    </recommendedName>
</protein>